<keyword evidence="7 19" id="KW-1003">Cell membrane</keyword>
<comment type="catalytic activity">
    <reaction evidence="17 19">
        <text>alpha-ribazole + adenosylcob(III)inamide-GDP = adenosylcob(III)alamin + GMP + H(+)</text>
        <dbReference type="Rhea" id="RHEA:16049"/>
        <dbReference type="ChEBI" id="CHEBI:10329"/>
        <dbReference type="ChEBI" id="CHEBI:15378"/>
        <dbReference type="ChEBI" id="CHEBI:18408"/>
        <dbReference type="ChEBI" id="CHEBI:58115"/>
        <dbReference type="ChEBI" id="CHEBI:60487"/>
        <dbReference type="EC" id="2.7.8.26"/>
    </reaction>
</comment>
<evidence type="ECO:0000256" key="1">
    <source>
        <dbReference type="ARBA" id="ARBA00001946"/>
    </source>
</evidence>
<dbReference type="GO" id="GO:0051073">
    <property type="term" value="F:adenosylcobinamide-GDP ribazoletransferase activity"/>
    <property type="evidence" value="ECO:0007669"/>
    <property type="project" value="UniProtKB-UniRule"/>
</dbReference>
<organism evidence="20 21">
    <name type="scientific">Croceicoccus pelagius</name>
    <dbReference type="NCBI Taxonomy" id="1703341"/>
    <lineage>
        <taxon>Bacteria</taxon>
        <taxon>Pseudomonadati</taxon>
        <taxon>Pseudomonadota</taxon>
        <taxon>Alphaproteobacteria</taxon>
        <taxon>Sphingomonadales</taxon>
        <taxon>Erythrobacteraceae</taxon>
        <taxon>Croceicoccus</taxon>
    </lineage>
</organism>
<keyword evidence="8 19" id="KW-0169">Cobalamin biosynthesis</keyword>
<keyword evidence="10 19" id="KW-0812">Transmembrane</keyword>
<evidence type="ECO:0000256" key="3">
    <source>
        <dbReference type="ARBA" id="ARBA00004663"/>
    </source>
</evidence>
<keyword evidence="13 19" id="KW-0472">Membrane</keyword>
<dbReference type="HAMAP" id="MF_00719">
    <property type="entry name" value="CobS"/>
    <property type="match status" value="1"/>
</dbReference>
<dbReference type="AlphaFoldDB" id="A0A916YM32"/>
<comment type="pathway">
    <text evidence="3 19">Cofactor biosynthesis; adenosylcobalamin biosynthesis; adenosylcobalamin from cob(II)yrinate a,c-diamide: step 7/7.</text>
</comment>
<evidence type="ECO:0000256" key="16">
    <source>
        <dbReference type="ARBA" id="ARBA00032853"/>
    </source>
</evidence>
<comment type="caution">
    <text evidence="20">The sequence shown here is derived from an EMBL/GenBank/DDBJ whole genome shotgun (WGS) entry which is preliminary data.</text>
</comment>
<dbReference type="GO" id="GO:0008818">
    <property type="term" value="F:cobalamin 5'-phosphate synthase activity"/>
    <property type="evidence" value="ECO:0007669"/>
    <property type="project" value="UniProtKB-UniRule"/>
</dbReference>
<dbReference type="Proteomes" id="UP000598997">
    <property type="component" value="Unassembled WGS sequence"/>
</dbReference>
<comment type="catalytic activity">
    <reaction evidence="18 19">
        <text>alpha-ribazole 5'-phosphate + adenosylcob(III)inamide-GDP = adenosylcob(III)alamin 5'-phosphate + GMP + H(+)</text>
        <dbReference type="Rhea" id="RHEA:23560"/>
        <dbReference type="ChEBI" id="CHEBI:15378"/>
        <dbReference type="ChEBI" id="CHEBI:57918"/>
        <dbReference type="ChEBI" id="CHEBI:58115"/>
        <dbReference type="ChEBI" id="CHEBI:60487"/>
        <dbReference type="ChEBI" id="CHEBI:60493"/>
        <dbReference type="EC" id="2.7.8.26"/>
    </reaction>
</comment>
<evidence type="ECO:0000256" key="13">
    <source>
        <dbReference type="ARBA" id="ARBA00023136"/>
    </source>
</evidence>
<comment type="similarity">
    <text evidence="4 19">Belongs to the CobS family.</text>
</comment>
<evidence type="ECO:0000256" key="17">
    <source>
        <dbReference type="ARBA" id="ARBA00048623"/>
    </source>
</evidence>
<dbReference type="GO" id="GO:0009236">
    <property type="term" value="P:cobalamin biosynthetic process"/>
    <property type="evidence" value="ECO:0007669"/>
    <property type="project" value="UniProtKB-UniRule"/>
</dbReference>
<evidence type="ECO:0000256" key="19">
    <source>
        <dbReference type="HAMAP-Rule" id="MF_00719"/>
    </source>
</evidence>
<comment type="function">
    <text evidence="14 19">Joins adenosylcobinamide-GDP and alpha-ribazole to generate adenosylcobalamin (Ado-cobalamin). Also synthesizes adenosylcobalamin 5'-phosphate from adenosylcobinamide-GDP and alpha-ribazole 5'-phosphate.</text>
</comment>
<dbReference type="EMBL" id="BMIO01000008">
    <property type="protein sequence ID" value="GGD50274.1"/>
    <property type="molecule type" value="Genomic_DNA"/>
</dbReference>
<keyword evidence="21" id="KW-1185">Reference proteome</keyword>
<evidence type="ECO:0000256" key="11">
    <source>
        <dbReference type="ARBA" id="ARBA00022842"/>
    </source>
</evidence>
<feature type="transmembrane region" description="Helical" evidence="19">
    <location>
        <begin position="135"/>
        <end position="154"/>
    </location>
</feature>
<evidence type="ECO:0000313" key="21">
    <source>
        <dbReference type="Proteomes" id="UP000598997"/>
    </source>
</evidence>
<evidence type="ECO:0000256" key="8">
    <source>
        <dbReference type="ARBA" id="ARBA00022573"/>
    </source>
</evidence>
<dbReference type="Pfam" id="PF02654">
    <property type="entry name" value="CobS"/>
    <property type="match status" value="1"/>
</dbReference>
<dbReference type="InterPro" id="IPR003805">
    <property type="entry name" value="CobS"/>
</dbReference>
<evidence type="ECO:0000256" key="12">
    <source>
        <dbReference type="ARBA" id="ARBA00022989"/>
    </source>
</evidence>
<evidence type="ECO:0000256" key="7">
    <source>
        <dbReference type="ARBA" id="ARBA00022475"/>
    </source>
</evidence>
<dbReference type="GO" id="GO:0005886">
    <property type="term" value="C:plasma membrane"/>
    <property type="evidence" value="ECO:0007669"/>
    <property type="project" value="UniProtKB-SubCell"/>
</dbReference>
<evidence type="ECO:0000256" key="2">
    <source>
        <dbReference type="ARBA" id="ARBA00004651"/>
    </source>
</evidence>
<evidence type="ECO:0000256" key="6">
    <source>
        <dbReference type="ARBA" id="ARBA00015850"/>
    </source>
</evidence>
<dbReference type="EC" id="2.7.8.26" evidence="5 19"/>
<protein>
    <recommendedName>
        <fullName evidence="6 19">Adenosylcobinamide-GDP ribazoletransferase</fullName>
        <ecNumber evidence="5 19">2.7.8.26</ecNumber>
    </recommendedName>
    <alternativeName>
        <fullName evidence="16 19">Cobalamin synthase</fullName>
    </alternativeName>
    <alternativeName>
        <fullName evidence="15 19">Cobalamin-5'-phosphate synthase</fullName>
    </alternativeName>
</protein>
<name>A0A916YM32_9SPHN</name>
<evidence type="ECO:0000256" key="5">
    <source>
        <dbReference type="ARBA" id="ARBA00013200"/>
    </source>
</evidence>
<accession>A0A916YM32</accession>
<proteinExistence type="inferred from homology"/>
<feature type="transmembrane region" description="Helical" evidence="19">
    <location>
        <begin position="174"/>
        <end position="204"/>
    </location>
</feature>
<sequence length="236" mass="24149">MKAIVIAFQFMTRIPLPAVDARPADLAAAMRWFPLAGVAVGAVVWGATWMAGEVDTNLAALAGVVAWVAITGALHLDGLGDVADGAGAAHRDKARLSAAMADPHIGSFGVVAIVLQLAAKIVLLGLLAERSGLHALPAIGCVARIGPLAWAMLLPPLHEGIGTKFATAMEPRHLAIWALVGAGLAWFLPAILLAVPALGVWALWVRSRLGGISGDSHGAGIELVETALLIACVVSA</sequence>
<comment type="subcellular location">
    <subcellularLocation>
        <location evidence="2 19">Cell membrane</location>
        <topology evidence="2 19">Multi-pass membrane protein</topology>
    </subcellularLocation>
</comment>
<feature type="transmembrane region" description="Helical" evidence="19">
    <location>
        <begin position="31"/>
        <end position="51"/>
    </location>
</feature>
<dbReference type="PANTHER" id="PTHR34148">
    <property type="entry name" value="ADENOSYLCOBINAMIDE-GDP RIBAZOLETRANSFERASE"/>
    <property type="match status" value="1"/>
</dbReference>
<evidence type="ECO:0000256" key="9">
    <source>
        <dbReference type="ARBA" id="ARBA00022679"/>
    </source>
</evidence>
<gene>
    <name evidence="19 20" type="primary">cobS</name>
    <name evidence="20" type="ORF">GCM10010989_25650</name>
</gene>
<keyword evidence="9 19" id="KW-0808">Transferase</keyword>
<dbReference type="OrthoDB" id="9794626at2"/>
<evidence type="ECO:0000256" key="10">
    <source>
        <dbReference type="ARBA" id="ARBA00022692"/>
    </source>
</evidence>
<keyword evidence="11 19" id="KW-0460">Magnesium</keyword>
<evidence type="ECO:0000256" key="18">
    <source>
        <dbReference type="ARBA" id="ARBA00049504"/>
    </source>
</evidence>
<evidence type="ECO:0000313" key="20">
    <source>
        <dbReference type="EMBL" id="GGD50274.1"/>
    </source>
</evidence>
<keyword evidence="12 19" id="KW-1133">Transmembrane helix</keyword>
<comment type="cofactor">
    <cofactor evidence="1 19">
        <name>Mg(2+)</name>
        <dbReference type="ChEBI" id="CHEBI:18420"/>
    </cofactor>
</comment>
<evidence type="ECO:0000256" key="15">
    <source>
        <dbReference type="ARBA" id="ARBA00032605"/>
    </source>
</evidence>
<dbReference type="RefSeq" id="WP_066763615.1">
    <property type="nucleotide sequence ID" value="NZ_BMIO01000008.1"/>
</dbReference>
<feature type="transmembrane region" description="Helical" evidence="19">
    <location>
        <begin position="105"/>
        <end position="128"/>
    </location>
</feature>
<dbReference type="PANTHER" id="PTHR34148:SF1">
    <property type="entry name" value="ADENOSYLCOBINAMIDE-GDP RIBAZOLETRANSFERASE"/>
    <property type="match status" value="1"/>
</dbReference>
<evidence type="ECO:0000256" key="4">
    <source>
        <dbReference type="ARBA" id="ARBA00010561"/>
    </source>
</evidence>
<evidence type="ECO:0000256" key="14">
    <source>
        <dbReference type="ARBA" id="ARBA00025228"/>
    </source>
</evidence>
<feature type="transmembrane region" description="Helical" evidence="19">
    <location>
        <begin position="58"/>
        <end position="76"/>
    </location>
</feature>
<reference evidence="20 21" key="1">
    <citation type="journal article" date="2014" name="Int. J. Syst. Evol. Microbiol.">
        <title>Complete genome sequence of Corynebacterium casei LMG S-19264T (=DSM 44701T), isolated from a smear-ripened cheese.</title>
        <authorList>
            <consortium name="US DOE Joint Genome Institute (JGI-PGF)"/>
            <person name="Walter F."/>
            <person name="Albersmeier A."/>
            <person name="Kalinowski J."/>
            <person name="Ruckert C."/>
        </authorList>
    </citation>
    <scope>NUCLEOTIDE SEQUENCE [LARGE SCALE GENOMIC DNA]</scope>
    <source>
        <strain evidence="20 21">CGMCC 1.15358</strain>
    </source>
</reference>